<gene>
    <name evidence="2" type="ORF">C1E24_16435</name>
</gene>
<protein>
    <submittedName>
        <fullName evidence="2">Mannose-1-phosphate guanylyltransferase</fullName>
    </submittedName>
</protein>
<name>A0A5R9Q0V1_9GAMM</name>
<feature type="domain" description="Nucleotidyl transferase" evidence="1">
    <location>
        <begin position="2"/>
        <end position="136"/>
    </location>
</feature>
<dbReference type="Pfam" id="PF00483">
    <property type="entry name" value="NTP_transferase"/>
    <property type="match status" value="1"/>
</dbReference>
<evidence type="ECO:0000313" key="2">
    <source>
        <dbReference type="EMBL" id="TLX45869.1"/>
    </source>
</evidence>
<organism evidence="2 3">
    <name type="scientific">Pseudoalteromonas phenolica</name>
    <dbReference type="NCBI Taxonomy" id="161398"/>
    <lineage>
        <taxon>Bacteria</taxon>
        <taxon>Pseudomonadati</taxon>
        <taxon>Pseudomonadota</taxon>
        <taxon>Gammaproteobacteria</taxon>
        <taxon>Alteromonadales</taxon>
        <taxon>Pseudoalteromonadaceae</taxon>
        <taxon>Pseudoalteromonas</taxon>
    </lineage>
</organism>
<dbReference type="AlphaFoldDB" id="A0A5R9Q0V1"/>
<evidence type="ECO:0000313" key="3">
    <source>
        <dbReference type="Proteomes" id="UP000309186"/>
    </source>
</evidence>
<accession>A0A5R9Q0V1</accession>
<reference evidence="2 3" key="1">
    <citation type="submission" date="2018-01" db="EMBL/GenBank/DDBJ databases">
        <title>Co-occurrence of chitin degradation, pigmentation and bioactivity in marine Pseudoalteromonas.</title>
        <authorList>
            <person name="Paulsen S."/>
            <person name="Gram L."/>
            <person name="Machado H."/>
        </authorList>
    </citation>
    <scope>NUCLEOTIDE SEQUENCE [LARGE SCALE GENOMIC DNA]</scope>
    <source>
        <strain evidence="2 3">S3663</strain>
    </source>
</reference>
<dbReference type="NCBIfam" id="NF045761">
    <property type="entry name" value="NAMPUrTaseMurU"/>
    <property type="match status" value="1"/>
</dbReference>
<comment type="caution">
    <text evidence="2">The sequence shown here is derived from an EMBL/GenBank/DDBJ whole genome shotgun (WGS) entry which is preliminary data.</text>
</comment>
<keyword evidence="2" id="KW-0808">Transferase</keyword>
<dbReference type="Gene3D" id="3.90.550.10">
    <property type="entry name" value="Spore Coat Polysaccharide Biosynthesis Protein SpsA, Chain A"/>
    <property type="match status" value="1"/>
</dbReference>
<dbReference type="Proteomes" id="UP000309186">
    <property type="component" value="Unassembled WGS sequence"/>
</dbReference>
<dbReference type="RefSeq" id="WP_138483297.1">
    <property type="nucleotide sequence ID" value="NZ_PPSW01000027.1"/>
</dbReference>
<dbReference type="PANTHER" id="PTHR22572">
    <property type="entry name" value="SUGAR-1-PHOSPHATE GUANYL TRANSFERASE"/>
    <property type="match status" value="1"/>
</dbReference>
<dbReference type="InterPro" id="IPR054790">
    <property type="entry name" value="MurU"/>
</dbReference>
<dbReference type="InterPro" id="IPR029044">
    <property type="entry name" value="Nucleotide-diphossugar_trans"/>
</dbReference>
<dbReference type="GO" id="GO:0016779">
    <property type="term" value="F:nucleotidyltransferase activity"/>
    <property type="evidence" value="ECO:0007669"/>
    <property type="project" value="UniProtKB-KW"/>
</dbReference>
<keyword evidence="2" id="KW-0548">Nucleotidyltransferase</keyword>
<dbReference type="InterPro" id="IPR005835">
    <property type="entry name" value="NTP_transferase_dom"/>
</dbReference>
<dbReference type="OrthoDB" id="9788272at2"/>
<sequence length="224" mass="24844">MKAMILAAGRGKRMMPLTAELPKPMLEVNGKPLIEYHIERLKAAGVTEIVINLAWQGDKIEQYFGDGLQLGVKIEYSYEPEGGLETAGGIINALPILCKACDKFIVINGDIFTDYDVHALTQLVLQEGEAHIVLVENPVHHPGGDFTLGLANQTQKYTFSGIGLYHQSFFDTYDNQFLALGPLLRQGIEEGRVSRELYLHVWSDIGTPERLEEINKQLGTAYVG</sequence>
<dbReference type="SUPFAM" id="SSF53448">
    <property type="entry name" value="Nucleotide-diphospho-sugar transferases"/>
    <property type="match status" value="1"/>
</dbReference>
<dbReference type="InterPro" id="IPR050486">
    <property type="entry name" value="Mannose-1P_guanyltransferase"/>
</dbReference>
<proteinExistence type="predicted"/>
<evidence type="ECO:0000259" key="1">
    <source>
        <dbReference type="Pfam" id="PF00483"/>
    </source>
</evidence>
<dbReference type="EMBL" id="PPSW01000027">
    <property type="protein sequence ID" value="TLX45869.1"/>
    <property type="molecule type" value="Genomic_DNA"/>
</dbReference>
<dbReference type="CDD" id="cd06422">
    <property type="entry name" value="NTP_transferase_like_1"/>
    <property type="match status" value="1"/>
</dbReference>